<evidence type="ECO:0000313" key="2">
    <source>
        <dbReference type="EMBL" id="KAK7451006.1"/>
    </source>
</evidence>
<protein>
    <recommendedName>
        <fullName evidence="4">Secreted protein</fullName>
    </recommendedName>
</protein>
<keyword evidence="1" id="KW-0732">Signal</keyword>
<organism evidence="2 3">
    <name type="scientific">Marasmiellus scandens</name>
    <dbReference type="NCBI Taxonomy" id="2682957"/>
    <lineage>
        <taxon>Eukaryota</taxon>
        <taxon>Fungi</taxon>
        <taxon>Dikarya</taxon>
        <taxon>Basidiomycota</taxon>
        <taxon>Agaricomycotina</taxon>
        <taxon>Agaricomycetes</taxon>
        <taxon>Agaricomycetidae</taxon>
        <taxon>Agaricales</taxon>
        <taxon>Marasmiineae</taxon>
        <taxon>Omphalotaceae</taxon>
        <taxon>Marasmiellus</taxon>
    </lineage>
</organism>
<evidence type="ECO:0008006" key="4">
    <source>
        <dbReference type="Google" id="ProtNLM"/>
    </source>
</evidence>
<feature type="signal peptide" evidence="1">
    <location>
        <begin position="1"/>
        <end position="20"/>
    </location>
</feature>
<name>A0ABR1J5K8_9AGAR</name>
<sequence>MASTPVVLGLGSVLLQVVSASKVKNRQGIPDLGQIRQKPIDDTFDPENPRTNQHAELLAALEVLELLQFVGRWIGRG</sequence>
<keyword evidence="3" id="KW-1185">Reference proteome</keyword>
<accession>A0ABR1J5K8</accession>
<dbReference type="EMBL" id="JBANRG010000032">
    <property type="protein sequence ID" value="KAK7451006.1"/>
    <property type="molecule type" value="Genomic_DNA"/>
</dbReference>
<evidence type="ECO:0000256" key="1">
    <source>
        <dbReference type="SAM" id="SignalP"/>
    </source>
</evidence>
<reference evidence="2 3" key="1">
    <citation type="submission" date="2024-01" db="EMBL/GenBank/DDBJ databases">
        <title>A draft genome for the cacao thread blight pathogen Marasmiellus scandens.</title>
        <authorList>
            <person name="Baruah I.K."/>
            <person name="Leung J."/>
            <person name="Bukari Y."/>
            <person name="Amoako-Attah I."/>
            <person name="Meinhardt L.W."/>
            <person name="Bailey B.A."/>
            <person name="Cohen S.P."/>
        </authorList>
    </citation>
    <scope>NUCLEOTIDE SEQUENCE [LARGE SCALE GENOMIC DNA]</scope>
    <source>
        <strain evidence="2 3">GH-19</strain>
    </source>
</reference>
<feature type="chain" id="PRO_5045797623" description="Secreted protein" evidence="1">
    <location>
        <begin position="21"/>
        <end position="77"/>
    </location>
</feature>
<dbReference type="Proteomes" id="UP001498398">
    <property type="component" value="Unassembled WGS sequence"/>
</dbReference>
<gene>
    <name evidence="2" type="ORF">VKT23_012683</name>
</gene>
<comment type="caution">
    <text evidence="2">The sequence shown here is derived from an EMBL/GenBank/DDBJ whole genome shotgun (WGS) entry which is preliminary data.</text>
</comment>
<proteinExistence type="predicted"/>
<evidence type="ECO:0000313" key="3">
    <source>
        <dbReference type="Proteomes" id="UP001498398"/>
    </source>
</evidence>